<dbReference type="AlphaFoldDB" id="A0A0M2HK78"/>
<comment type="caution">
    <text evidence="2">The sequence shown here is derived from an EMBL/GenBank/DDBJ whole genome shotgun (WGS) entry which is preliminary data.</text>
</comment>
<dbReference type="OrthoDB" id="5084135at2"/>
<keyword evidence="3" id="KW-1185">Reference proteome</keyword>
<keyword evidence="1" id="KW-0472">Membrane</keyword>
<feature type="transmembrane region" description="Helical" evidence="1">
    <location>
        <begin position="218"/>
        <end position="241"/>
    </location>
</feature>
<dbReference type="STRING" id="273678.RS84_01891"/>
<name>A0A0M2HK78_9MICO</name>
<feature type="transmembrane region" description="Helical" evidence="1">
    <location>
        <begin position="322"/>
        <end position="341"/>
    </location>
</feature>
<feature type="transmembrane region" description="Helical" evidence="1">
    <location>
        <begin position="379"/>
        <end position="397"/>
    </location>
</feature>
<accession>A0A0M2HK78</accession>
<feature type="transmembrane region" description="Helical" evidence="1">
    <location>
        <begin position="193"/>
        <end position="212"/>
    </location>
</feature>
<dbReference type="EMBL" id="JYJB01000009">
    <property type="protein sequence ID" value="KJL47106.1"/>
    <property type="molecule type" value="Genomic_DNA"/>
</dbReference>
<keyword evidence="1" id="KW-1133">Transmembrane helix</keyword>
<feature type="transmembrane region" description="Helical" evidence="1">
    <location>
        <begin position="353"/>
        <end position="373"/>
    </location>
</feature>
<evidence type="ECO:0000256" key="1">
    <source>
        <dbReference type="SAM" id="Phobius"/>
    </source>
</evidence>
<dbReference type="Proteomes" id="UP000033900">
    <property type="component" value="Unassembled WGS sequence"/>
</dbReference>
<feature type="transmembrane region" description="Helical" evidence="1">
    <location>
        <begin position="144"/>
        <end position="163"/>
    </location>
</feature>
<dbReference type="PATRIC" id="fig|273678.4.peg.1894"/>
<evidence type="ECO:0000313" key="2">
    <source>
        <dbReference type="EMBL" id="KJL47106.1"/>
    </source>
</evidence>
<evidence type="ECO:0000313" key="3">
    <source>
        <dbReference type="Proteomes" id="UP000033900"/>
    </source>
</evidence>
<gene>
    <name evidence="2" type="ORF">RS84_01891</name>
</gene>
<keyword evidence="1" id="KW-0812">Transmembrane</keyword>
<feature type="transmembrane region" description="Helical" evidence="1">
    <location>
        <begin position="298"/>
        <end position="316"/>
    </location>
</feature>
<dbReference type="RefSeq" id="WP_045257548.1">
    <property type="nucleotide sequence ID" value="NZ_JYJB01000009.1"/>
</dbReference>
<feature type="transmembrane region" description="Helical" evidence="1">
    <location>
        <begin position="418"/>
        <end position="438"/>
    </location>
</feature>
<feature type="transmembrane region" description="Helical" evidence="1">
    <location>
        <begin position="169"/>
        <end position="186"/>
    </location>
</feature>
<evidence type="ECO:0008006" key="4">
    <source>
        <dbReference type="Google" id="ProtNLM"/>
    </source>
</evidence>
<sequence length="442" mass="45029">MSAKTIRLTVADAHGRHDLVVAADSTVSELLAVGGVDLRRYVGITTSGAAIDPDSEVSVSPGDGGVIWLFDRTQAGLRTDPTSKSAAPSSPRQHPLLLALLLVITSVLVGCAVIEPAPLIVSASSVLLLTAALALLAQPVTDATTYVAFVAPFLGCAAGAVALATFRDAGGMMAAGAVAGATIACVRHAQARVTGSVPASTTAVIAVLWAVVAVVDTAAFLAGVPAAAITAVQLACAVPVFHYIRAAALDVDAHDLIDIPFVIRDAQGLRFEAPVEPSPVHAEEAERQFLLARRRSEAGIISACALALLSALYTVTSATGHSIETWCVLGGTLGAGCYFLLTSRMLRNGLARAAALVTGALITAIAAAALIMSLQLSPLLVALILMLAGAVVGCLTVPLSRDWRSLGWSRTGDIVEGILLALAPAALLYGSGIAGQILEVFS</sequence>
<proteinExistence type="predicted"/>
<feature type="transmembrane region" description="Helical" evidence="1">
    <location>
        <begin position="120"/>
        <end position="137"/>
    </location>
</feature>
<feature type="transmembrane region" description="Helical" evidence="1">
    <location>
        <begin position="96"/>
        <end position="114"/>
    </location>
</feature>
<reference evidence="2 3" key="1">
    <citation type="submission" date="2015-02" db="EMBL/GenBank/DDBJ databases">
        <title>Draft genome sequences of ten Microbacterium spp. with emphasis on heavy metal contaminated environments.</title>
        <authorList>
            <person name="Corretto E."/>
        </authorList>
    </citation>
    <scope>NUCLEOTIDE SEQUENCE [LARGE SCALE GENOMIC DNA]</scope>
    <source>
        <strain evidence="2 3">SA35</strain>
    </source>
</reference>
<organism evidence="2 3">
    <name type="scientific">Microbacterium hydrocarbonoxydans</name>
    <dbReference type="NCBI Taxonomy" id="273678"/>
    <lineage>
        <taxon>Bacteria</taxon>
        <taxon>Bacillati</taxon>
        <taxon>Actinomycetota</taxon>
        <taxon>Actinomycetes</taxon>
        <taxon>Micrococcales</taxon>
        <taxon>Microbacteriaceae</taxon>
        <taxon>Microbacterium</taxon>
    </lineage>
</organism>
<protein>
    <recommendedName>
        <fullName evidence="4">Type VII secretion integral membrane protein EccD</fullName>
    </recommendedName>
</protein>